<evidence type="ECO:0000256" key="2">
    <source>
        <dbReference type="ARBA" id="ARBA00022475"/>
    </source>
</evidence>
<dbReference type="RefSeq" id="WP_241407551.1">
    <property type="nucleotide sequence ID" value="NZ_JABTAE010000001.1"/>
</dbReference>
<sequence>MNFLNKNFFRKNLIIFLIPLLIPTLLLGALSIAITQGYIKNQIAQNNTDLLNQTKSNIDLIFNEIDTLNIQFDYNSNIALTLKNVLKEETIYSPDLINTDKICFFLNSFANSKPYIYSIHIYYENENGRFYTTNNGITNLNNYFDTSWYKNYLNHPANEKLWIETRDVKQYDFEEKETKLITVYKRMALNNGVIVLNIKADYIQDLLNKSVTAPEQKIFILDENNSEIISNKTSNNINNFNINELLKSNTNVIYSTSENKFLSKTIIHSDRFSWNYISIIPEDALYYVSIRLGKYTIILLLVSFILGLILTFYLTRKNYKQISNIISIIDSAKKSQTIPVISSNTKNEFSYIIENLITTFIEQDYLKVQLSERKYKLENMELIALQSQINPHFLYNTLHTIYWEVIKATGSNSKPIRMIENLSSILDYSLTTPCGKVSLGDEIRYTKTYLDIQMIRYADKFDVLWTYNKNVEPVHTIKLLIQPLVENSIYHGIKNKDGKGKIKIKILLKNDLLTLAIIDNGIGIDTQNLKNIRDKLNFDGEYSNHIGLFNTNKRLKLTYGDNYGLLINSKLGLGTVIYIKIPIGYN</sequence>
<feature type="domain" description="Histidine kinase/HSP90-like ATPase" evidence="13">
    <location>
        <begin position="477"/>
        <end position="582"/>
    </location>
</feature>
<evidence type="ECO:0000256" key="3">
    <source>
        <dbReference type="ARBA" id="ARBA00022553"/>
    </source>
</evidence>
<reference evidence="15 16" key="1">
    <citation type="submission" date="2016-05" db="EMBL/GenBank/DDBJ databases">
        <title>Microbial solvent formation.</title>
        <authorList>
            <person name="Poehlein A."/>
            <person name="Montoya Solano J.D."/>
            <person name="Flitsch S."/>
            <person name="Krabben P."/>
            <person name="Duerre P."/>
            <person name="Daniel R."/>
        </authorList>
    </citation>
    <scope>NUCLEOTIDE SEQUENCE [LARGE SCALE GENOMIC DNA]</scope>
    <source>
        <strain evidence="15 16">DSM 53</strain>
    </source>
</reference>
<keyword evidence="5 12" id="KW-0812">Transmembrane</keyword>
<gene>
    <name evidence="15" type="ORF">CLBCK_11180</name>
</gene>
<dbReference type="PANTHER" id="PTHR34220:SF11">
    <property type="entry name" value="SENSOR PROTEIN KINASE HPTS"/>
    <property type="match status" value="1"/>
</dbReference>
<keyword evidence="2" id="KW-1003">Cell membrane</keyword>
<evidence type="ECO:0000256" key="1">
    <source>
        <dbReference type="ARBA" id="ARBA00004651"/>
    </source>
</evidence>
<feature type="domain" description="Signal transduction histidine kinase internal region" evidence="14">
    <location>
        <begin position="380"/>
        <end position="461"/>
    </location>
</feature>
<evidence type="ECO:0000256" key="9">
    <source>
        <dbReference type="ARBA" id="ARBA00022989"/>
    </source>
</evidence>
<comment type="subcellular location">
    <subcellularLocation>
        <location evidence="1">Cell membrane</location>
        <topology evidence="1">Multi-pass membrane protein</topology>
    </subcellularLocation>
</comment>
<keyword evidence="8" id="KW-0067">ATP-binding</keyword>
<evidence type="ECO:0000256" key="7">
    <source>
        <dbReference type="ARBA" id="ARBA00022777"/>
    </source>
</evidence>
<comment type="caution">
    <text evidence="15">The sequence shown here is derived from an EMBL/GenBank/DDBJ whole genome shotgun (WGS) entry which is preliminary data.</text>
</comment>
<evidence type="ECO:0000256" key="5">
    <source>
        <dbReference type="ARBA" id="ARBA00022692"/>
    </source>
</evidence>
<keyword evidence="7 15" id="KW-0418">Kinase</keyword>
<organism evidence="15 16">
    <name type="scientific">Clostridium beijerinckii</name>
    <name type="common">Clostridium MP</name>
    <dbReference type="NCBI Taxonomy" id="1520"/>
    <lineage>
        <taxon>Bacteria</taxon>
        <taxon>Bacillati</taxon>
        <taxon>Bacillota</taxon>
        <taxon>Clostridia</taxon>
        <taxon>Eubacteriales</taxon>
        <taxon>Clostridiaceae</taxon>
        <taxon>Clostridium</taxon>
    </lineage>
</organism>
<dbReference type="Pfam" id="PF02518">
    <property type="entry name" value="HATPase_c"/>
    <property type="match status" value="1"/>
</dbReference>
<keyword evidence="11 12" id="KW-0472">Membrane</keyword>
<dbReference type="InterPro" id="IPR010559">
    <property type="entry name" value="Sig_transdc_His_kin_internal"/>
</dbReference>
<dbReference type="Gene3D" id="3.30.565.10">
    <property type="entry name" value="Histidine kinase-like ATPase, C-terminal domain"/>
    <property type="match status" value="1"/>
</dbReference>
<evidence type="ECO:0000256" key="10">
    <source>
        <dbReference type="ARBA" id="ARBA00023012"/>
    </source>
</evidence>
<dbReference type="SUPFAM" id="SSF55874">
    <property type="entry name" value="ATPase domain of HSP90 chaperone/DNA topoisomerase II/histidine kinase"/>
    <property type="match status" value="1"/>
</dbReference>
<evidence type="ECO:0000256" key="8">
    <source>
        <dbReference type="ARBA" id="ARBA00022840"/>
    </source>
</evidence>
<protein>
    <submittedName>
        <fullName evidence="15">Putative sensor-like histidine kinase</fullName>
        <ecNumber evidence="15">2.7.13.3</ecNumber>
    </submittedName>
</protein>
<dbReference type="EC" id="2.7.13.3" evidence="15"/>
<dbReference type="InterPro" id="IPR050640">
    <property type="entry name" value="Bact_2-comp_sensor_kinase"/>
</dbReference>
<proteinExistence type="predicted"/>
<dbReference type="Pfam" id="PF06580">
    <property type="entry name" value="His_kinase"/>
    <property type="match status" value="1"/>
</dbReference>
<dbReference type="GO" id="GO:0005524">
    <property type="term" value="F:ATP binding"/>
    <property type="evidence" value="ECO:0007669"/>
    <property type="project" value="UniProtKB-KW"/>
</dbReference>
<keyword evidence="6" id="KW-0547">Nucleotide-binding</keyword>
<accession>A0A1S8SDJ3</accession>
<name>A0A1S8SDJ3_CLOBE</name>
<keyword evidence="10" id="KW-0902">Two-component regulatory system</keyword>
<dbReference type="GO" id="GO:0005886">
    <property type="term" value="C:plasma membrane"/>
    <property type="evidence" value="ECO:0007669"/>
    <property type="project" value="UniProtKB-SubCell"/>
</dbReference>
<dbReference type="GO" id="GO:0000155">
    <property type="term" value="F:phosphorelay sensor kinase activity"/>
    <property type="evidence" value="ECO:0007669"/>
    <property type="project" value="InterPro"/>
</dbReference>
<evidence type="ECO:0000259" key="14">
    <source>
        <dbReference type="Pfam" id="PF06580"/>
    </source>
</evidence>
<evidence type="ECO:0000259" key="13">
    <source>
        <dbReference type="Pfam" id="PF02518"/>
    </source>
</evidence>
<dbReference type="AlphaFoldDB" id="A0A1S8SDJ3"/>
<dbReference type="Proteomes" id="UP000190973">
    <property type="component" value="Unassembled WGS sequence"/>
</dbReference>
<dbReference type="InterPro" id="IPR036890">
    <property type="entry name" value="HATPase_C_sf"/>
</dbReference>
<dbReference type="EMBL" id="LZZI01000014">
    <property type="protein sequence ID" value="OOM63302.1"/>
    <property type="molecule type" value="Genomic_DNA"/>
</dbReference>
<dbReference type="InterPro" id="IPR003594">
    <property type="entry name" value="HATPase_dom"/>
</dbReference>
<evidence type="ECO:0000313" key="15">
    <source>
        <dbReference type="EMBL" id="OOM63302.1"/>
    </source>
</evidence>
<evidence type="ECO:0000256" key="11">
    <source>
        <dbReference type="ARBA" id="ARBA00023136"/>
    </source>
</evidence>
<feature type="transmembrane region" description="Helical" evidence="12">
    <location>
        <begin position="295"/>
        <end position="314"/>
    </location>
</feature>
<keyword evidence="9 12" id="KW-1133">Transmembrane helix</keyword>
<evidence type="ECO:0000256" key="12">
    <source>
        <dbReference type="SAM" id="Phobius"/>
    </source>
</evidence>
<evidence type="ECO:0000256" key="4">
    <source>
        <dbReference type="ARBA" id="ARBA00022679"/>
    </source>
</evidence>
<dbReference type="PANTHER" id="PTHR34220">
    <property type="entry name" value="SENSOR HISTIDINE KINASE YPDA"/>
    <property type="match status" value="1"/>
</dbReference>
<evidence type="ECO:0000313" key="16">
    <source>
        <dbReference type="Proteomes" id="UP000190973"/>
    </source>
</evidence>
<keyword evidence="3" id="KW-0597">Phosphoprotein</keyword>
<keyword evidence="4 15" id="KW-0808">Transferase</keyword>
<evidence type="ECO:0000256" key="6">
    <source>
        <dbReference type="ARBA" id="ARBA00022741"/>
    </source>
</evidence>